<dbReference type="EC" id="3.5.1.44" evidence="3"/>
<keyword evidence="5" id="KW-1185">Reference proteome</keyword>
<dbReference type="SUPFAM" id="SSF64438">
    <property type="entry name" value="CNF1/YfiH-like putative cysteine hydrolases"/>
    <property type="match status" value="1"/>
</dbReference>
<gene>
    <name evidence="3" type="primary">cheD</name>
    <name evidence="4" type="ORF">HFQ13_10980</name>
</gene>
<comment type="function">
    <text evidence="3">Probably deamidates glutamine residues to glutamate on methyl-accepting chemotaxis receptors (MCPs), playing an important role in chemotaxis.</text>
</comment>
<evidence type="ECO:0000256" key="1">
    <source>
        <dbReference type="ARBA" id="ARBA00022500"/>
    </source>
</evidence>
<dbReference type="GO" id="GO:0050568">
    <property type="term" value="F:protein-glutamine glutaminase activity"/>
    <property type="evidence" value="ECO:0007669"/>
    <property type="project" value="UniProtKB-UniRule"/>
</dbReference>
<dbReference type="Gene3D" id="3.30.1330.200">
    <property type="match status" value="1"/>
</dbReference>
<dbReference type="InterPro" id="IPR011324">
    <property type="entry name" value="Cytotoxic_necrot_fac-like_cat"/>
</dbReference>
<dbReference type="PANTHER" id="PTHR35147">
    <property type="entry name" value="CHEMORECEPTOR GLUTAMINE DEAMIDASE CHED-RELATED"/>
    <property type="match status" value="1"/>
</dbReference>
<evidence type="ECO:0000313" key="5">
    <source>
        <dbReference type="Proteomes" id="UP001197378"/>
    </source>
</evidence>
<proteinExistence type="inferred from homology"/>
<dbReference type="GO" id="GO:0006935">
    <property type="term" value="P:chemotaxis"/>
    <property type="evidence" value="ECO:0007669"/>
    <property type="project" value="UniProtKB-UniRule"/>
</dbReference>
<dbReference type="RefSeq" id="WP_215870834.1">
    <property type="nucleotide sequence ID" value="NZ_JAAXYO010000155.1"/>
</dbReference>
<dbReference type="AlphaFoldDB" id="A0AAE2YQW1"/>
<evidence type="ECO:0000256" key="3">
    <source>
        <dbReference type="HAMAP-Rule" id="MF_01440"/>
    </source>
</evidence>
<name>A0AAE2YQW1_9PROT</name>
<comment type="catalytic activity">
    <reaction evidence="3">
        <text>L-glutaminyl-[protein] + H2O = L-glutamyl-[protein] + NH4(+)</text>
        <dbReference type="Rhea" id="RHEA:16441"/>
        <dbReference type="Rhea" id="RHEA-COMP:10207"/>
        <dbReference type="Rhea" id="RHEA-COMP:10208"/>
        <dbReference type="ChEBI" id="CHEBI:15377"/>
        <dbReference type="ChEBI" id="CHEBI:28938"/>
        <dbReference type="ChEBI" id="CHEBI:29973"/>
        <dbReference type="ChEBI" id="CHEBI:30011"/>
        <dbReference type="EC" id="3.5.1.44"/>
    </reaction>
</comment>
<organism evidence="4 5">
    <name type="scientific">Igneacidithiobacillus copahuensis</name>
    <dbReference type="NCBI Taxonomy" id="2724909"/>
    <lineage>
        <taxon>Bacteria</taxon>
        <taxon>Pseudomonadati</taxon>
        <taxon>Pseudomonadota</taxon>
        <taxon>Acidithiobacillia</taxon>
        <taxon>Acidithiobacillales</taxon>
        <taxon>Acidithiobacillaceae</taxon>
        <taxon>Igneacidithiobacillus</taxon>
    </lineage>
</organism>
<keyword evidence="1 3" id="KW-0145">Chemotaxis</keyword>
<accession>A0AAE2YQW1</accession>
<sequence>MNAQREIFLQPGDWHFGGPDLVLRTLLGSCIAVTLWHPQTHTGGMCHFLLPRRFGASDGRLDGRYGEEAIASLLRALQQQGRRAREFHCKIFGGGNMFGRPLNKDPVASNEQCTDVPCRNIRAASTLVRDAGFDLQGVHVGGAGHRNLSFYLHSGEVLLRFVGNDAQIWRKPQ</sequence>
<evidence type="ECO:0000313" key="4">
    <source>
        <dbReference type="EMBL" id="MBU2788714.1"/>
    </source>
</evidence>
<reference evidence="4" key="1">
    <citation type="journal article" date="2021" name="ISME J.">
        <title>Genomic evolution of the class Acidithiobacillia: deep-branching Proteobacteria living in extreme acidic conditions.</title>
        <authorList>
            <person name="Moya-Beltran A."/>
            <person name="Beard S."/>
            <person name="Rojas-Villalobos C."/>
            <person name="Issotta F."/>
            <person name="Gallardo Y."/>
            <person name="Ulloa R."/>
            <person name="Giaveno A."/>
            <person name="Degli Esposti M."/>
            <person name="Johnson D.B."/>
            <person name="Quatrini R."/>
        </authorList>
    </citation>
    <scope>NUCLEOTIDE SEQUENCE</scope>
    <source>
        <strain evidence="4">VAN18-1</strain>
    </source>
</reference>
<dbReference type="HAMAP" id="MF_01440">
    <property type="entry name" value="CheD"/>
    <property type="match status" value="1"/>
</dbReference>
<dbReference type="Proteomes" id="UP001197378">
    <property type="component" value="Unassembled WGS sequence"/>
</dbReference>
<dbReference type="CDD" id="cd16352">
    <property type="entry name" value="CheD"/>
    <property type="match status" value="1"/>
</dbReference>
<dbReference type="EMBL" id="JAAXYO010000155">
    <property type="protein sequence ID" value="MBU2788714.1"/>
    <property type="molecule type" value="Genomic_DNA"/>
</dbReference>
<dbReference type="PANTHER" id="PTHR35147:SF3">
    <property type="entry name" value="CHEMORECEPTOR GLUTAMINE DEAMIDASE CHED 1-RELATED"/>
    <property type="match status" value="1"/>
</dbReference>
<keyword evidence="2 3" id="KW-0378">Hydrolase</keyword>
<comment type="caution">
    <text evidence="4">The sequence shown here is derived from an EMBL/GenBank/DDBJ whole genome shotgun (WGS) entry which is preliminary data.</text>
</comment>
<comment type="similarity">
    <text evidence="3">Belongs to the CheD family.</text>
</comment>
<protein>
    <recommendedName>
        <fullName evidence="3">Probable chemoreceptor glutamine deamidase CheD</fullName>
        <ecNumber evidence="3">3.5.1.44</ecNumber>
    </recommendedName>
</protein>
<dbReference type="InterPro" id="IPR038592">
    <property type="entry name" value="CheD-like_sf"/>
</dbReference>
<evidence type="ECO:0000256" key="2">
    <source>
        <dbReference type="ARBA" id="ARBA00022801"/>
    </source>
</evidence>
<dbReference type="Pfam" id="PF03975">
    <property type="entry name" value="CheD"/>
    <property type="match status" value="1"/>
</dbReference>
<dbReference type="InterPro" id="IPR005659">
    <property type="entry name" value="Chemorcpt_Glu_NH3ase_CheD"/>
</dbReference>